<organism evidence="4 5">
    <name type="scientific">Kockovaella imperatae</name>
    <dbReference type="NCBI Taxonomy" id="4999"/>
    <lineage>
        <taxon>Eukaryota</taxon>
        <taxon>Fungi</taxon>
        <taxon>Dikarya</taxon>
        <taxon>Basidiomycota</taxon>
        <taxon>Agaricomycotina</taxon>
        <taxon>Tremellomycetes</taxon>
        <taxon>Tremellales</taxon>
        <taxon>Cuniculitremaceae</taxon>
        <taxon>Kockovaella</taxon>
    </lineage>
</organism>
<evidence type="ECO:0000313" key="4">
    <source>
        <dbReference type="EMBL" id="ORX38421.1"/>
    </source>
</evidence>
<feature type="compositionally biased region" description="Basic and acidic residues" evidence="2">
    <location>
        <begin position="156"/>
        <end position="169"/>
    </location>
</feature>
<evidence type="ECO:0000256" key="1">
    <source>
        <dbReference type="ARBA" id="ARBA00022679"/>
    </source>
</evidence>
<dbReference type="EMBL" id="NBSH01000004">
    <property type="protein sequence ID" value="ORX38421.1"/>
    <property type="molecule type" value="Genomic_DNA"/>
</dbReference>
<evidence type="ECO:0000259" key="3">
    <source>
        <dbReference type="Pfam" id="PF03033"/>
    </source>
</evidence>
<feature type="region of interest" description="Disordered" evidence="2">
    <location>
        <begin position="199"/>
        <end position="222"/>
    </location>
</feature>
<dbReference type="OrthoDB" id="10261837at2759"/>
<feature type="compositionally biased region" description="Basic and acidic residues" evidence="2">
    <location>
        <begin position="199"/>
        <end position="208"/>
    </location>
</feature>
<feature type="domain" description="Glycosyltransferase family 28 N-terminal" evidence="3">
    <location>
        <begin position="901"/>
        <end position="1036"/>
    </location>
</feature>
<sequence>MIPITRKIGSLLDPTSPSSPSSSSNPSPPKTSKMHQPSPLGHPVATSDHDEGSSATSDEESPKLSKVKSNSSKTPAFLSKMLGPLSHLQFSKSTHSKTASSGDVFGLLKALAADQADSDTSADLAGLSSPSSLTASDALETPSDIAADHQIGGADKGGRKDVPGGDRDSVQTQQQHDLLAAELAALSVSNMSPLAFSDHHEKDLRDTEGETSQAASNRLERTKLRDPFLEDIQQPSDEEKLKAINEEFGDIAGLMTGPEGAEEQEKILADAKGSLFREVMLIGHIHLTTHRLFFHALLPPVPPDSIDDTGAANSAPGTTRSVLLMSGPVTYHHSSPLKPARRVWMEIGPEMISTYPAGDESGRVRPLRVILLNSVRKFEPLHPGEPCDLYLTYTSPHGESVAHFTVDTEQSALQWRRALEGALFHNAKRAFFDSSKDQRDKDTWMMMRCCVPLDRINIQNISDYHSFATLIEMFIDWDDHYRSRFISEQLTMGDPFRQDSVTPVSKNNSPRRSFSDTGAPPNRSQTVPLSATKSADHEKPVRSSTTLLSSVLGRSASNSRSQSPQRSPTPTSNISRSDDGPQWMNTTIPTVISRFNQRTQGESSAGPVEIGPQSHEFRLALLNENAWFADLFIQAVRAAHKRQYKPDVSPAKMRIEVGGHDCLATDEDIEAAMGHHEKVSEDSWDIDDLQPGSVNKVRKAEVIAMAAKVFGFHSDTPVWIKRCYLAGVMPARGHLLITKDFVCFWRRATLGEDIKFRFAVADVKGAKIHEDKGSAFHILSLEVEGRPDVHFEFWRKKSRDEAIDHIQKVTAKAASNDLGIEKTISPADETPSSPEDLFPMGDKPTKEFPSKQDIKHPADILALPKASTTVSREFPDNALPYLPFIANFPRNHRYKLAARHFVLLTIGSRGDVQPYIALGLRLKQDGHRVTIVTHDEFKKWIEGYGIDHRQAGGDPTALMKLSAEHKMFSPGFFKESLGSFRQWLDDLLIDSWGACHDADVLIESPSTMSGIHIAEALGIPYFRAFTMPWTRTNAYPQAFMVPAFEMGPSFNYSTYVLFDNIMWRASAGQINRWRKNHLRLKATDMSMLSTSQVPFLYNFSPAVVPKPLDWHDNISITGYWFLEDSDTDWSPPAALEAFIAKAKEDKKALVYIVSGSGRERC</sequence>
<dbReference type="Proteomes" id="UP000193218">
    <property type="component" value="Unassembled WGS sequence"/>
</dbReference>
<evidence type="ECO:0000256" key="2">
    <source>
        <dbReference type="SAM" id="MobiDB-lite"/>
    </source>
</evidence>
<feature type="compositionally biased region" description="Low complexity" evidence="2">
    <location>
        <begin position="115"/>
        <end position="125"/>
    </location>
</feature>
<evidence type="ECO:0000313" key="5">
    <source>
        <dbReference type="Proteomes" id="UP000193218"/>
    </source>
</evidence>
<reference evidence="4 5" key="1">
    <citation type="submission" date="2017-03" db="EMBL/GenBank/DDBJ databases">
        <title>Widespread Adenine N6-methylation of Active Genes in Fungi.</title>
        <authorList>
            <consortium name="DOE Joint Genome Institute"/>
            <person name="Mondo S.J."/>
            <person name="Dannebaum R.O."/>
            <person name="Kuo R.C."/>
            <person name="Louie K.B."/>
            <person name="Bewick A.J."/>
            <person name="Labutti K."/>
            <person name="Haridas S."/>
            <person name="Kuo A."/>
            <person name="Salamov A."/>
            <person name="Ahrendt S.R."/>
            <person name="Lau R."/>
            <person name="Bowen B.P."/>
            <person name="Lipzen A."/>
            <person name="Sullivan W."/>
            <person name="Andreopoulos W.B."/>
            <person name="Clum A."/>
            <person name="Lindquist E."/>
            <person name="Daum C."/>
            <person name="Northen T.R."/>
            <person name="Ramamoorthy G."/>
            <person name="Schmitz R.J."/>
            <person name="Gryganskyi A."/>
            <person name="Culley D."/>
            <person name="Magnuson J."/>
            <person name="James T.Y."/>
            <person name="O'Malley M.A."/>
            <person name="Stajich J.E."/>
            <person name="Spatafora J.W."/>
            <person name="Visel A."/>
            <person name="Grigoriev I.V."/>
        </authorList>
    </citation>
    <scope>NUCLEOTIDE SEQUENCE [LARGE SCALE GENOMIC DNA]</scope>
    <source>
        <strain evidence="4 5">NRRL Y-17943</strain>
    </source>
</reference>
<dbReference type="SUPFAM" id="SSF50729">
    <property type="entry name" value="PH domain-like"/>
    <property type="match status" value="1"/>
</dbReference>
<dbReference type="GO" id="GO:0016906">
    <property type="term" value="F:sterol 3-beta-glucosyltransferase activity"/>
    <property type="evidence" value="ECO:0007669"/>
    <property type="project" value="UniProtKB-ARBA"/>
</dbReference>
<dbReference type="STRING" id="4999.A0A1Y1UK43"/>
<keyword evidence="1" id="KW-0808">Transferase</keyword>
<dbReference type="InParanoid" id="A0A1Y1UK43"/>
<dbReference type="GeneID" id="33557131"/>
<dbReference type="InterPro" id="IPR004276">
    <property type="entry name" value="GlycoTrans_28_N"/>
</dbReference>
<feature type="compositionally biased region" description="Low complexity" evidence="2">
    <location>
        <begin position="14"/>
        <end position="25"/>
    </location>
</feature>
<dbReference type="FunFam" id="3.40.50.2000:FF:000029">
    <property type="entry name" value="Sterol 3-beta-glucosyltransferase"/>
    <property type="match status" value="1"/>
</dbReference>
<accession>A0A1Y1UK43</accession>
<feature type="region of interest" description="Disordered" evidence="2">
    <location>
        <begin position="496"/>
        <end position="586"/>
    </location>
</feature>
<keyword evidence="5" id="KW-1185">Reference proteome</keyword>
<dbReference type="InterPro" id="IPR050426">
    <property type="entry name" value="Glycosyltransferase_28"/>
</dbReference>
<dbReference type="InterPro" id="IPR002213">
    <property type="entry name" value="UDP_glucos_trans"/>
</dbReference>
<proteinExistence type="predicted"/>
<protein>
    <recommendedName>
        <fullName evidence="3">Glycosyltransferase family 28 N-terminal domain-containing protein</fullName>
    </recommendedName>
</protein>
<comment type="caution">
    <text evidence="4">The sequence shown here is derived from an EMBL/GenBank/DDBJ whole genome shotgun (WGS) entry which is preliminary data.</text>
</comment>
<dbReference type="RefSeq" id="XP_021872343.1">
    <property type="nucleotide sequence ID" value="XM_022015323.1"/>
</dbReference>
<dbReference type="Pfam" id="PF03033">
    <property type="entry name" value="Glyco_transf_28"/>
    <property type="match status" value="1"/>
</dbReference>
<dbReference type="PANTHER" id="PTHR48050">
    <property type="entry name" value="STEROL 3-BETA-GLUCOSYLTRANSFERASE"/>
    <property type="match status" value="1"/>
</dbReference>
<dbReference type="GO" id="GO:0016125">
    <property type="term" value="P:sterol metabolic process"/>
    <property type="evidence" value="ECO:0007669"/>
    <property type="project" value="TreeGrafter"/>
</dbReference>
<dbReference type="AlphaFoldDB" id="A0A1Y1UK43"/>
<feature type="compositionally biased region" description="Low complexity" evidence="2">
    <location>
        <begin position="542"/>
        <end position="573"/>
    </location>
</feature>
<feature type="region of interest" description="Disordered" evidence="2">
    <location>
        <begin position="115"/>
        <end position="174"/>
    </location>
</feature>
<feature type="region of interest" description="Disordered" evidence="2">
    <location>
        <begin position="1"/>
        <end position="78"/>
    </location>
</feature>
<gene>
    <name evidence="4" type="ORF">BD324DRAFT_620783</name>
</gene>
<name>A0A1Y1UK43_9TREE</name>
<dbReference type="SUPFAM" id="SSF53756">
    <property type="entry name" value="UDP-Glycosyltransferase/glycogen phosphorylase"/>
    <property type="match status" value="1"/>
</dbReference>
<dbReference type="CDD" id="cd03784">
    <property type="entry name" value="GT1_Gtf-like"/>
    <property type="match status" value="1"/>
</dbReference>
<feature type="compositionally biased region" description="Polar residues" evidence="2">
    <location>
        <begin position="499"/>
        <end position="533"/>
    </location>
</feature>
<dbReference type="Gene3D" id="3.40.50.2000">
    <property type="entry name" value="Glycogen Phosphorylase B"/>
    <property type="match status" value="1"/>
</dbReference>
<dbReference type="GO" id="GO:0005975">
    <property type="term" value="P:carbohydrate metabolic process"/>
    <property type="evidence" value="ECO:0007669"/>
    <property type="project" value="InterPro"/>
</dbReference>
<dbReference type="PANTHER" id="PTHR48050:SF26">
    <property type="entry name" value="STEROL 3-BETA-GLUCOSYLTRANSFERASE"/>
    <property type="match status" value="1"/>
</dbReference>